<organism evidence="1 2">
    <name type="scientific">Arctium lappa</name>
    <name type="common">Greater burdock</name>
    <name type="synonym">Lappa major</name>
    <dbReference type="NCBI Taxonomy" id="4217"/>
    <lineage>
        <taxon>Eukaryota</taxon>
        <taxon>Viridiplantae</taxon>
        <taxon>Streptophyta</taxon>
        <taxon>Embryophyta</taxon>
        <taxon>Tracheophyta</taxon>
        <taxon>Spermatophyta</taxon>
        <taxon>Magnoliopsida</taxon>
        <taxon>eudicotyledons</taxon>
        <taxon>Gunneridae</taxon>
        <taxon>Pentapetalae</taxon>
        <taxon>asterids</taxon>
        <taxon>campanulids</taxon>
        <taxon>Asterales</taxon>
        <taxon>Asteraceae</taxon>
        <taxon>Carduoideae</taxon>
        <taxon>Cardueae</taxon>
        <taxon>Arctiinae</taxon>
        <taxon>Arctium</taxon>
    </lineage>
</organism>
<evidence type="ECO:0000313" key="1">
    <source>
        <dbReference type="EMBL" id="KAI3729344.1"/>
    </source>
</evidence>
<dbReference type="EMBL" id="CM042051">
    <property type="protein sequence ID" value="KAI3729344.1"/>
    <property type="molecule type" value="Genomic_DNA"/>
</dbReference>
<sequence>MYVCMYPMRHPDELFYIIIRINTSLYRLVNFFFPCLSKSCLASYDFGCFDVNLDQKVCIESKSSEDTASHKLTKICKPIETLTRSE</sequence>
<keyword evidence="2" id="KW-1185">Reference proteome</keyword>
<accession>A0ACB9C4Y3</accession>
<comment type="caution">
    <text evidence="1">The sequence shown here is derived from an EMBL/GenBank/DDBJ whole genome shotgun (WGS) entry which is preliminary data.</text>
</comment>
<gene>
    <name evidence="1" type="ORF">L6452_18000</name>
</gene>
<proteinExistence type="predicted"/>
<protein>
    <submittedName>
        <fullName evidence="1">Uncharacterized protein</fullName>
    </submittedName>
</protein>
<evidence type="ECO:0000313" key="2">
    <source>
        <dbReference type="Proteomes" id="UP001055879"/>
    </source>
</evidence>
<reference evidence="1 2" key="2">
    <citation type="journal article" date="2022" name="Mol. Ecol. Resour.">
        <title>The genomes of chicory, endive, great burdock and yacon provide insights into Asteraceae paleo-polyploidization history and plant inulin production.</title>
        <authorList>
            <person name="Fan W."/>
            <person name="Wang S."/>
            <person name="Wang H."/>
            <person name="Wang A."/>
            <person name="Jiang F."/>
            <person name="Liu H."/>
            <person name="Zhao H."/>
            <person name="Xu D."/>
            <person name="Zhang Y."/>
        </authorList>
    </citation>
    <scope>NUCLEOTIDE SEQUENCE [LARGE SCALE GENOMIC DNA]</scope>
    <source>
        <strain evidence="2">cv. Niubang</strain>
    </source>
</reference>
<dbReference type="Proteomes" id="UP001055879">
    <property type="component" value="Linkage Group LG05"/>
</dbReference>
<reference evidence="2" key="1">
    <citation type="journal article" date="2022" name="Mol. Ecol. Resour.">
        <title>The genomes of chicory, endive, great burdock and yacon provide insights into Asteraceae palaeo-polyploidization history and plant inulin production.</title>
        <authorList>
            <person name="Fan W."/>
            <person name="Wang S."/>
            <person name="Wang H."/>
            <person name="Wang A."/>
            <person name="Jiang F."/>
            <person name="Liu H."/>
            <person name="Zhao H."/>
            <person name="Xu D."/>
            <person name="Zhang Y."/>
        </authorList>
    </citation>
    <scope>NUCLEOTIDE SEQUENCE [LARGE SCALE GENOMIC DNA]</scope>
    <source>
        <strain evidence="2">cv. Niubang</strain>
    </source>
</reference>
<name>A0ACB9C4Y3_ARCLA</name>